<feature type="transmembrane region" description="Helical" evidence="2">
    <location>
        <begin position="168"/>
        <end position="188"/>
    </location>
</feature>
<reference evidence="3 4" key="1">
    <citation type="submission" date="2007-03" db="EMBL/GenBank/DDBJ databases">
        <title>Complete sequence of plasmid pBVIE03 of Burkholderia vietnamiensis G4.</title>
        <authorList>
            <consortium name="US DOE Joint Genome Institute"/>
            <person name="Copeland A."/>
            <person name="Lucas S."/>
            <person name="Lapidus A."/>
            <person name="Barry K."/>
            <person name="Detter J.C."/>
            <person name="Glavina del Rio T."/>
            <person name="Hammon N."/>
            <person name="Israni S."/>
            <person name="Dalin E."/>
            <person name="Tice H."/>
            <person name="Pitluck S."/>
            <person name="Chain P."/>
            <person name="Malfatti S."/>
            <person name="Shin M."/>
            <person name="Vergez L."/>
            <person name="Schmutz J."/>
            <person name="Larimer F."/>
            <person name="Land M."/>
            <person name="Hauser L."/>
            <person name="Kyrpides N."/>
            <person name="Tiedje J."/>
            <person name="Richardson P."/>
        </authorList>
    </citation>
    <scope>NUCLEOTIDE SEQUENCE [LARGE SCALE GENOMIC DNA]</scope>
    <source>
        <strain evidence="4">G4 / LMG 22486</strain>
        <plasmid evidence="3 4">pBVIE03</plasmid>
    </source>
</reference>
<feature type="transmembrane region" description="Helical" evidence="2">
    <location>
        <begin position="20"/>
        <end position="36"/>
    </location>
</feature>
<geneLocation type="plasmid" evidence="3 4">
    <name>pBVIE03</name>
</geneLocation>
<accession>A4JVW8</accession>
<sequence>MSPISNALIASVDASVKQQTLVALAPLLTYLVGYFVRRFSKTGTAQKFNVAAAFALLFVGASPVAFGLASMLRLAVQMQTVQTVWETGSLLHDYAIVCKYDPSKRRTGELEAAEKHLRQKDVLWKMANVSNPGRPLSATEPIPCDVTAVPDLREIQASMPLLVRRSEYVTICAYTSSMLALVFVWLMIHPIQLRKRVRDGREGDAARVAPNSIDVEPSTAGSDAVSSGAKW</sequence>
<organism evidence="3 4">
    <name type="scientific">Burkholderia vietnamiensis (strain G4 / LMG 22486)</name>
    <name type="common">Burkholderia cepacia (strain R1808)</name>
    <dbReference type="NCBI Taxonomy" id="269482"/>
    <lineage>
        <taxon>Bacteria</taxon>
        <taxon>Pseudomonadati</taxon>
        <taxon>Pseudomonadota</taxon>
        <taxon>Betaproteobacteria</taxon>
        <taxon>Burkholderiales</taxon>
        <taxon>Burkholderiaceae</taxon>
        <taxon>Burkholderia</taxon>
        <taxon>Burkholderia cepacia complex</taxon>
    </lineage>
</organism>
<evidence type="ECO:0000313" key="3">
    <source>
        <dbReference type="EMBL" id="ABO60421.1"/>
    </source>
</evidence>
<keyword evidence="2" id="KW-0812">Transmembrane</keyword>
<feature type="transmembrane region" description="Helical" evidence="2">
    <location>
        <begin position="48"/>
        <end position="69"/>
    </location>
</feature>
<evidence type="ECO:0000256" key="1">
    <source>
        <dbReference type="SAM" id="MobiDB-lite"/>
    </source>
</evidence>
<name>A4JVW8_BURVG</name>
<feature type="region of interest" description="Disordered" evidence="1">
    <location>
        <begin position="212"/>
        <end position="231"/>
    </location>
</feature>
<dbReference type="KEGG" id="bvi:Bcep1808_7546"/>
<evidence type="ECO:0000256" key="2">
    <source>
        <dbReference type="SAM" id="Phobius"/>
    </source>
</evidence>
<keyword evidence="2" id="KW-1133">Transmembrane helix</keyword>
<dbReference type="HOGENOM" id="CLU_1197976_0_0_4"/>
<proteinExistence type="predicted"/>
<evidence type="ECO:0000313" key="4">
    <source>
        <dbReference type="Proteomes" id="UP000002287"/>
    </source>
</evidence>
<keyword evidence="2" id="KW-0472">Membrane</keyword>
<keyword evidence="3" id="KW-0614">Plasmid</keyword>
<gene>
    <name evidence="3" type="ordered locus">Bcep1808_7546</name>
</gene>
<dbReference type="EMBL" id="CP000619">
    <property type="protein sequence ID" value="ABO60421.1"/>
    <property type="molecule type" value="Genomic_DNA"/>
</dbReference>
<dbReference type="AlphaFoldDB" id="A4JVW8"/>
<protein>
    <submittedName>
        <fullName evidence="3">Uncharacterized protein</fullName>
    </submittedName>
</protein>
<dbReference type="Proteomes" id="UP000002287">
    <property type="component" value="Plasmid pBVIE03"/>
</dbReference>